<evidence type="ECO:0000256" key="4">
    <source>
        <dbReference type="ARBA" id="ARBA00022676"/>
    </source>
</evidence>
<evidence type="ECO:0000256" key="3">
    <source>
        <dbReference type="ARBA" id="ARBA00008919"/>
    </source>
</evidence>
<dbReference type="Gene3D" id="3.40.50.11660">
    <property type="entry name" value="Glycosyl transferase family 10, C-terminal domain"/>
    <property type="match status" value="1"/>
</dbReference>
<dbReference type="InterPro" id="IPR038577">
    <property type="entry name" value="GT10-like_C_sf"/>
</dbReference>
<sequence length="400" mass="46578">MLSLRTFKKVLLLLSVASLSFILLLIIRLDDFASRTSITKNGLVNRRNKTILIWNGFDILDSSTFGEGHEPFIKHRCQVSECIVYYNASSLPLEQYDAILIHVILLNQTHLLPTFPRRKYQRFVFLTQESPDSMIDKAVNVTTLGNVFNWTMSYKANSDIPMFYGRIIPKSTAPKNLKETQQRIRETHLAENYAANKTRLVAWLVSHCETPGHRERYVTQLRKFIRVFIYGDCGTFKCAQSSLYPSTSSTECYSMIESKYKFYLSFENSICDDYVTEKFFEAMNLRLIPIVYGGANYSKIAPVHSYINALEYSPQELANYLKILDANDTLYNEFFWWKDHYEVESHVTQMSRHSFCDLCKKLHHDEGVIKFYPTLEPDWLPRTQCKRISKKCSIVLKPSD</sequence>
<dbReference type="InterPro" id="IPR055270">
    <property type="entry name" value="Glyco_tran_10_C"/>
</dbReference>
<keyword evidence="8" id="KW-1133">Transmembrane helix</keyword>
<evidence type="ECO:0000256" key="12">
    <source>
        <dbReference type="RuleBase" id="RU003832"/>
    </source>
</evidence>
<keyword evidence="11" id="KW-0325">Glycoprotein</keyword>
<dbReference type="Pfam" id="PF17039">
    <property type="entry name" value="Glyco_tran_10_N"/>
    <property type="match status" value="1"/>
</dbReference>
<protein>
    <recommendedName>
        <fullName evidence="12">Fucosyltransferase</fullName>
        <ecNumber evidence="12">2.4.1.-</ecNumber>
    </recommendedName>
</protein>
<feature type="domain" description="Fucosyltransferase C-terminal" evidence="13">
    <location>
        <begin position="195"/>
        <end position="376"/>
    </location>
</feature>
<dbReference type="Proteomes" id="UP000820818">
    <property type="component" value="Linkage Group LG8"/>
</dbReference>
<reference evidence="15 16" key="1">
    <citation type="submission" date="2022-05" db="EMBL/GenBank/DDBJ databases">
        <title>A multi-omics perspective on studying reproductive biology in Daphnia sinensis.</title>
        <authorList>
            <person name="Jia J."/>
        </authorList>
    </citation>
    <scope>NUCLEOTIDE SEQUENCE [LARGE SCALE GENOMIC DNA]</scope>
    <source>
        <strain evidence="15 16">WSL</strain>
    </source>
</reference>
<comment type="similarity">
    <text evidence="3 12">Belongs to the glycosyltransferase 10 family.</text>
</comment>
<evidence type="ECO:0000256" key="11">
    <source>
        <dbReference type="ARBA" id="ARBA00023180"/>
    </source>
</evidence>
<dbReference type="EMBL" id="WJBH02000008">
    <property type="protein sequence ID" value="KAI9554680.1"/>
    <property type="molecule type" value="Genomic_DNA"/>
</dbReference>
<evidence type="ECO:0000256" key="8">
    <source>
        <dbReference type="ARBA" id="ARBA00022989"/>
    </source>
</evidence>
<dbReference type="Pfam" id="PF00852">
    <property type="entry name" value="Glyco_transf_10"/>
    <property type="match status" value="1"/>
</dbReference>
<keyword evidence="9 12" id="KW-0333">Golgi apparatus</keyword>
<evidence type="ECO:0000256" key="1">
    <source>
        <dbReference type="ARBA" id="ARBA00004447"/>
    </source>
</evidence>
<gene>
    <name evidence="15" type="ORF">GHT06_019956</name>
</gene>
<keyword evidence="16" id="KW-1185">Reference proteome</keyword>
<dbReference type="PANTHER" id="PTHR48438">
    <property type="entry name" value="ALPHA-(1,3)-FUCOSYLTRANSFERASE C-RELATED"/>
    <property type="match status" value="1"/>
</dbReference>
<comment type="pathway">
    <text evidence="2">Protein modification; protein glycosylation.</text>
</comment>
<dbReference type="SUPFAM" id="SSF53756">
    <property type="entry name" value="UDP-Glycosyltransferase/glycogen phosphorylase"/>
    <property type="match status" value="1"/>
</dbReference>
<name>A0AAD5L1U6_9CRUS</name>
<comment type="subcellular location">
    <subcellularLocation>
        <location evidence="1 12">Golgi apparatus</location>
        <location evidence="1 12">Golgi stack membrane</location>
        <topology evidence="1 12">Single-pass type II membrane protein</topology>
    </subcellularLocation>
</comment>
<evidence type="ECO:0000256" key="10">
    <source>
        <dbReference type="ARBA" id="ARBA00023136"/>
    </source>
</evidence>
<dbReference type="AlphaFoldDB" id="A0AAD5L1U6"/>
<dbReference type="InterPro" id="IPR001503">
    <property type="entry name" value="Glyco_trans_10"/>
</dbReference>
<proteinExistence type="inferred from homology"/>
<dbReference type="PANTHER" id="PTHR48438:SF1">
    <property type="entry name" value="ALPHA-(1,3)-FUCOSYLTRANSFERASE C-RELATED"/>
    <property type="match status" value="1"/>
</dbReference>
<evidence type="ECO:0000256" key="6">
    <source>
        <dbReference type="ARBA" id="ARBA00022692"/>
    </source>
</evidence>
<keyword evidence="5 12" id="KW-0808">Transferase</keyword>
<keyword evidence="4 12" id="KW-0328">Glycosyltransferase</keyword>
<comment type="caution">
    <text evidence="15">The sequence shown here is derived from an EMBL/GenBank/DDBJ whole genome shotgun (WGS) entry which is preliminary data.</text>
</comment>
<dbReference type="GO" id="GO:0008417">
    <property type="term" value="F:fucosyltransferase activity"/>
    <property type="evidence" value="ECO:0007669"/>
    <property type="project" value="InterPro"/>
</dbReference>
<evidence type="ECO:0000256" key="5">
    <source>
        <dbReference type="ARBA" id="ARBA00022679"/>
    </source>
</evidence>
<evidence type="ECO:0000256" key="7">
    <source>
        <dbReference type="ARBA" id="ARBA00022968"/>
    </source>
</evidence>
<evidence type="ECO:0000256" key="2">
    <source>
        <dbReference type="ARBA" id="ARBA00004922"/>
    </source>
</evidence>
<dbReference type="FunFam" id="3.40.50.11660:FF:000009">
    <property type="entry name" value="Uncharacterized protein"/>
    <property type="match status" value="1"/>
</dbReference>
<dbReference type="GO" id="GO:0032580">
    <property type="term" value="C:Golgi cisterna membrane"/>
    <property type="evidence" value="ECO:0007669"/>
    <property type="project" value="UniProtKB-SubCell"/>
</dbReference>
<feature type="domain" description="Fucosyltransferase N-terminal" evidence="14">
    <location>
        <begin position="47"/>
        <end position="165"/>
    </location>
</feature>
<keyword evidence="10" id="KW-0472">Membrane</keyword>
<evidence type="ECO:0000259" key="13">
    <source>
        <dbReference type="Pfam" id="PF00852"/>
    </source>
</evidence>
<keyword evidence="6 12" id="KW-0812">Transmembrane</keyword>
<evidence type="ECO:0000313" key="16">
    <source>
        <dbReference type="Proteomes" id="UP000820818"/>
    </source>
</evidence>
<evidence type="ECO:0000256" key="9">
    <source>
        <dbReference type="ARBA" id="ARBA00023034"/>
    </source>
</evidence>
<accession>A0AAD5L1U6</accession>
<organism evidence="15 16">
    <name type="scientific">Daphnia sinensis</name>
    <dbReference type="NCBI Taxonomy" id="1820382"/>
    <lineage>
        <taxon>Eukaryota</taxon>
        <taxon>Metazoa</taxon>
        <taxon>Ecdysozoa</taxon>
        <taxon>Arthropoda</taxon>
        <taxon>Crustacea</taxon>
        <taxon>Branchiopoda</taxon>
        <taxon>Diplostraca</taxon>
        <taxon>Cladocera</taxon>
        <taxon>Anomopoda</taxon>
        <taxon>Daphniidae</taxon>
        <taxon>Daphnia</taxon>
        <taxon>Daphnia similis group</taxon>
    </lineage>
</organism>
<dbReference type="EC" id="2.4.1.-" evidence="12"/>
<keyword evidence="7" id="KW-0735">Signal-anchor</keyword>
<dbReference type="InterPro" id="IPR031481">
    <property type="entry name" value="Glyco_tran_10_N"/>
</dbReference>
<evidence type="ECO:0000259" key="14">
    <source>
        <dbReference type="Pfam" id="PF17039"/>
    </source>
</evidence>
<evidence type="ECO:0000313" key="15">
    <source>
        <dbReference type="EMBL" id="KAI9554680.1"/>
    </source>
</evidence>